<evidence type="ECO:0000313" key="3">
    <source>
        <dbReference type="Proteomes" id="UP000050911"/>
    </source>
</evidence>
<name>A0A0R1HPC8_9LACO</name>
<dbReference type="NCBIfam" id="NF047498">
    <property type="entry name" value="LIC_12616_fam"/>
    <property type="match status" value="1"/>
</dbReference>
<sequence length="166" mass="18633">MRPWDKHPTEFATIIGPLLDVVEQITDLKVVPNERIATIKQPPFVSYYPLVIDDPVFGDATFNDGLFEATISLDAFATTINAAMQTAGDLRVYLFDLYTRQLLKRDANLVVREATAPQTRSITGLPFSVVHHTGFDLTIQYYRNFKSPIDTIASVSDLTINPNKED</sequence>
<evidence type="ECO:0000313" key="2">
    <source>
        <dbReference type="EMBL" id="KRK48187.1"/>
    </source>
</evidence>
<reference evidence="2 3" key="1">
    <citation type="journal article" date="2015" name="Genome Announc.">
        <title>Expanding the biotechnology potential of lactobacilli through comparative genomics of 213 strains and associated genera.</title>
        <authorList>
            <person name="Sun Z."/>
            <person name="Harris H.M."/>
            <person name="McCann A."/>
            <person name="Guo C."/>
            <person name="Argimon S."/>
            <person name="Zhang W."/>
            <person name="Yang X."/>
            <person name="Jeffery I.B."/>
            <person name="Cooney J.C."/>
            <person name="Kagawa T.F."/>
            <person name="Liu W."/>
            <person name="Song Y."/>
            <person name="Salvetti E."/>
            <person name="Wrobel A."/>
            <person name="Rasinkangas P."/>
            <person name="Parkhill J."/>
            <person name="Rea M.C."/>
            <person name="O'Sullivan O."/>
            <person name="Ritari J."/>
            <person name="Douillard F.P."/>
            <person name="Paul Ross R."/>
            <person name="Yang R."/>
            <person name="Briner A.E."/>
            <person name="Felis G.E."/>
            <person name="de Vos W.M."/>
            <person name="Barrangou R."/>
            <person name="Klaenhammer T.R."/>
            <person name="Caufield P.W."/>
            <person name="Cui Y."/>
            <person name="Zhang H."/>
            <person name="O'Toole P.W."/>
        </authorList>
    </citation>
    <scope>NUCLEOTIDE SEQUENCE [LARGE SCALE GENOMIC DNA]</scope>
    <source>
        <strain evidence="2 3">JCM 15530</strain>
    </source>
</reference>
<gene>
    <name evidence="2" type="ORF">FC96_GL001925</name>
</gene>
<keyword evidence="3" id="KW-1185">Reference proteome</keyword>
<dbReference type="EMBL" id="AZCX01000004">
    <property type="protein sequence ID" value="KRK48187.1"/>
    <property type="molecule type" value="Genomic_DNA"/>
</dbReference>
<evidence type="ECO:0000259" key="1">
    <source>
        <dbReference type="Pfam" id="PF23961"/>
    </source>
</evidence>
<protein>
    <recommendedName>
        <fullName evidence="1">Phage neck terminator protein gp12-like domain-containing protein</fullName>
    </recommendedName>
</protein>
<dbReference type="PATRIC" id="fig|1302272.5.peg.1963"/>
<feature type="domain" description="Phage neck terminator protein gp12-like" evidence="1">
    <location>
        <begin position="19"/>
        <end position="156"/>
    </location>
</feature>
<comment type="caution">
    <text evidence="2">The sequence shown here is derived from an EMBL/GenBank/DDBJ whole genome shotgun (WGS) entry which is preliminary data.</text>
</comment>
<dbReference type="STRING" id="1302272.FC96_GL001925"/>
<dbReference type="Proteomes" id="UP000050911">
    <property type="component" value="Unassembled WGS sequence"/>
</dbReference>
<dbReference type="OrthoDB" id="2293303at2"/>
<proteinExistence type="predicted"/>
<dbReference type="Pfam" id="PF23961">
    <property type="entry name" value="Phage_tail_terminator_9"/>
    <property type="match status" value="1"/>
</dbReference>
<dbReference type="RefSeq" id="WP_054660793.1">
    <property type="nucleotide sequence ID" value="NZ_AZCX01000004.1"/>
</dbReference>
<organism evidence="2 3">
    <name type="scientific">Secundilactobacillus kimchicus JCM 15530</name>
    <dbReference type="NCBI Taxonomy" id="1302272"/>
    <lineage>
        <taxon>Bacteria</taxon>
        <taxon>Bacillati</taxon>
        <taxon>Bacillota</taxon>
        <taxon>Bacilli</taxon>
        <taxon>Lactobacillales</taxon>
        <taxon>Lactobacillaceae</taxon>
        <taxon>Secundilactobacillus</taxon>
    </lineage>
</organism>
<dbReference type="AlphaFoldDB" id="A0A0R1HPC8"/>
<accession>A0A0R1HPC8</accession>
<dbReference type="InterPro" id="IPR057087">
    <property type="entry name" value="Gp12-like"/>
</dbReference>